<evidence type="ECO:0000313" key="2">
    <source>
        <dbReference type="EMBL" id="KAF2449224.1"/>
    </source>
</evidence>
<dbReference type="PANTHER" id="PTHR47332">
    <property type="entry name" value="SET DOMAIN-CONTAINING PROTEIN 5"/>
    <property type="match status" value="1"/>
</dbReference>
<feature type="domain" description="SET" evidence="1">
    <location>
        <begin position="21"/>
        <end position="171"/>
    </location>
</feature>
<sequence length="327" mass="36119">MGAAGTNNPSQLHPAAADASHLISVQRTPFSGLGVFAHAPIPRGTRILSTPLLLALNGGENPAEILAAVSKLSAADKAAYLDLHPFAPPVRKELVKKYIGKRWEDLKQWERDAIGVYDANSFEVGVYNLPSRINHSCIPNVHYEYNPAIERGTYHAVRDIEEGEELFISYINGGSRLKIWRQPKLDMWGFVCQCAACGHDAEGKKREARRKQMFELDQKLARQSVYGNEMTAAQAVKTATQLAGLQVAEGIANRELRTSYHDAVRYCLELGNVKLALLWAEKELAHERICVGDDHPVCQAVAARVDLLKDVGAGKVELGKELEECFH</sequence>
<dbReference type="SUPFAM" id="SSF82199">
    <property type="entry name" value="SET domain"/>
    <property type="match status" value="1"/>
</dbReference>
<organism evidence="2 3">
    <name type="scientific">Karstenula rhodostoma CBS 690.94</name>
    <dbReference type="NCBI Taxonomy" id="1392251"/>
    <lineage>
        <taxon>Eukaryota</taxon>
        <taxon>Fungi</taxon>
        <taxon>Dikarya</taxon>
        <taxon>Ascomycota</taxon>
        <taxon>Pezizomycotina</taxon>
        <taxon>Dothideomycetes</taxon>
        <taxon>Pleosporomycetidae</taxon>
        <taxon>Pleosporales</taxon>
        <taxon>Massarineae</taxon>
        <taxon>Didymosphaeriaceae</taxon>
        <taxon>Karstenula</taxon>
    </lineage>
</organism>
<dbReference type="EMBL" id="MU001494">
    <property type="protein sequence ID" value="KAF2449224.1"/>
    <property type="molecule type" value="Genomic_DNA"/>
</dbReference>
<dbReference type="Proteomes" id="UP000799764">
    <property type="component" value="Unassembled WGS sequence"/>
</dbReference>
<evidence type="ECO:0000313" key="3">
    <source>
        <dbReference type="Proteomes" id="UP000799764"/>
    </source>
</evidence>
<dbReference type="InterPro" id="IPR001214">
    <property type="entry name" value="SET_dom"/>
</dbReference>
<comment type="caution">
    <text evidence="2">The sequence shown here is derived from an EMBL/GenBank/DDBJ whole genome shotgun (WGS) entry which is preliminary data.</text>
</comment>
<dbReference type="PANTHER" id="PTHR47332:SF2">
    <property type="entry name" value="SET-6"/>
    <property type="match status" value="1"/>
</dbReference>
<gene>
    <name evidence="2" type="ORF">P171DRAFT_427461</name>
</gene>
<evidence type="ECO:0000259" key="1">
    <source>
        <dbReference type="PROSITE" id="PS50280"/>
    </source>
</evidence>
<name>A0A9P4UES3_9PLEO</name>
<dbReference type="InterPro" id="IPR053185">
    <property type="entry name" value="SET_domain_protein"/>
</dbReference>
<accession>A0A9P4UES3</accession>
<proteinExistence type="predicted"/>
<dbReference type="PROSITE" id="PS50280">
    <property type="entry name" value="SET"/>
    <property type="match status" value="1"/>
</dbReference>
<keyword evidence="3" id="KW-1185">Reference proteome</keyword>
<dbReference type="OrthoDB" id="265717at2759"/>
<dbReference type="Pfam" id="PF00856">
    <property type="entry name" value="SET"/>
    <property type="match status" value="1"/>
</dbReference>
<protein>
    <submittedName>
        <fullName evidence="2">TPR domain protein</fullName>
    </submittedName>
</protein>
<dbReference type="CDD" id="cd20071">
    <property type="entry name" value="SET_SMYD"/>
    <property type="match status" value="1"/>
</dbReference>
<dbReference type="Gene3D" id="2.170.270.10">
    <property type="entry name" value="SET domain"/>
    <property type="match status" value="1"/>
</dbReference>
<reference evidence="2" key="1">
    <citation type="journal article" date="2020" name="Stud. Mycol.">
        <title>101 Dothideomycetes genomes: a test case for predicting lifestyles and emergence of pathogens.</title>
        <authorList>
            <person name="Haridas S."/>
            <person name="Albert R."/>
            <person name="Binder M."/>
            <person name="Bloem J."/>
            <person name="Labutti K."/>
            <person name="Salamov A."/>
            <person name="Andreopoulos B."/>
            <person name="Baker S."/>
            <person name="Barry K."/>
            <person name="Bills G."/>
            <person name="Bluhm B."/>
            <person name="Cannon C."/>
            <person name="Castanera R."/>
            <person name="Culley D."/>
            <person name="Daum C."/>
            <person name="Ezra D."/>
            <person name="Gonzalez J."/>
            <person name="Henrissat B."/>
            <person name="Kuo A."/>
            <person name="Liang C."/>
            <person name="Lipzen A."/>
            <person name="Lutzoni F."/>
            <person name="Magnuson J."/>
            <person name="Mondo S."/>
            <person name="Nolan M."/>
            <person name="Ohm R."/>
            <person name="Pangilinan J."/>
            <person name="Park H.-J."/>
            <person name="Ramirez L."/>
            <person name="Alfaro M."/>
            <person name="Sun H."/>
            <person name="Tritt A."/>
            <person name="Yoshinaga Y."/>
            <person name="Zwiers L.-H."/>
            <person name="Turgeon B."/>
            <person name="Goodwin S."/>
            <person name="Spatafora J."/>
            <person name="Crous P."/>
            <person name="Grigoriev I."/>
        </authorList>
    </citation>
    <scope>NUCLEOTIDE SEQUENCE</scope>
    <source>
        <strain evidence="2">CBS 690.94</strain>
    </source>
</reference>
<dbReference type="InterPro" id="IPR046341">
    <property type="entry name" value="SET_dom_sf"/>
</dbReference>
<dbReference type="SMART" id="SM00317">
    <property type="entry name" value="SET"/>
    <property type="match status" value="1"/>
</dbReference>
<dbReference type="AlphaFoldDB" id="A0A9P4UES3"/>